<feature type="transmembrane region" description="Helical" evidence="10">
    <location>
        <begin position="12"/>
        <end position="32"/>
    </location>
</feature>
<gene>
    <name evidence="11" type="primary">fliR</name>
    <name evidence="11" type="ORF">FHQ18_11160</name>
</gene>
<dbReference type="GO" id="GO:0005886">
    <property type="term" value="C:plasma membrane"/>
    <property type="evidence" value="ECO:0007669"/>
    <property type="project" value="UniProtKB-SubCell"/>
</dbReference>
<evidence type="ECO:0000256" key="8">
    <source>
        <dbReference type="ARBA" id="ARBA00023143"/>
    </source>
</evidence>
<dbReference type="GO" id="GO:0044780">
    <property type="term" value="P:bacterial-type flagellum assembly"/>
    <property type="evidence" value="ECO:0007669"/>
    <property type="project" value="UniProtKB-UniRule"/>
</dbReference>
<dbReference type="Proteomes" id="UP000322876">
    <property type="component" value="Unassembled WGS sequence"/>
</dbReference>
<keyword evidence="7 10" id="KW-0472">Membrane</keyword>
<keyword evidence="11" id="KW-0282">Flagellum</keyword>
<comment type="subcellular location">
    <subcellularLocation>
        <location evidence="10">Cell membrane</location>
        <topology evidence="10">Multi-pass membrane protein</topology>
    </subcellularLocation>
    <subcellularLocation>
        <location evidence="10">Bacterial flagellum basal body</location>
    </subcellularLocation>
</comment>
<dbReference type="InterPro" id="IPR006303">
    <property type="entry name" value="FliR"/>
</dbReference>
<dbReference type="PRINTS" id="PR00953">
    <property type="entry name" value="TYPE3IMRPROT"/>
</dbReference>
<evidence type="ECO:0000256" key="1">
    <source>
        <dbReference type="ARBA" id="ARBA00002578"/>
    </source>
</evidence>
<feature type="transmembrane region" description="Helical" evidence="10">
    <location>
        <begin position="146"/>
        <end position="165"/>
    </location>
</feature>
<feature type="transmembrane region" description="Helical" evidence="10">
    <location>
        <begin position="44"/>
        <end position="63"/>
    </location>
</feature>
<evidence type="ECO:0000256" key="5">
    <source>
        <dbReference type="ARBA" id="ARBA00022692"/>
    </source>
</evidence>
<dbReference type="InterPro" id="IPR002010">
    <property type="entry name" value="T3SS_IM_R"/>
</dbReference>
<comment type="function">
    <text evidence="1 10">Role in flagellar biosynthesis.</text>
</comment>
<dbReference type="GO" id="GO:0006605">
    <property type="term" value="P:protein targeting"/>
    <property type="evidence" value="ECO:0007669"/>
    <property type="project" value="UniProtKB-UniRule"/>
</dbReference>
<keyword evidence="4 10" id="KW-1003">Cell membrane</keyword>
<keyword evidence="11" id="KW-0969">Cilium</keyword>
<dbReference type="OrthoDB" id="9807748at2"/>
<dbReference type="GO" id="GO:0009425">
    <property type="term" value="C:bacterial-type flagellum basal body"/>
    <property type="evidence" value="ECO:0007669"/>
    <property type="project" value="UniProtKB-SubCell"/>
</dbReference>
<evidence type="ECO:0000256" key="10">
    <source>
        <dbReference type="RuleBase" id="RU362071"/>
    </source>
</evidence>
<keyword evidence="12" id="KW-1185">Reference proteome</keyword>
<keyword evidence="5 10" id="KW-0812">Transmembrane</keyword>
<comment type="caution">
    <text evidence="11">The sequence shown here is derived from an EMBL/GenBank/DDBJ whole genome shotgun (WGS) entry which is preliminary data.</text>
</comment>
<keyword evidence="11" id="KW-0966">Cell projection</keyword>
<proteinExistence type="inferred from homology"/>
<organism evidence="11 12">
    <name type="scientific">Deferribacter autotrophicus</name>
    <dbReference type="NCBI Taxonomy" id="500465"/>
    <lineage>
        <taxon>Bacteria</taxon>
        <taxon>Pseudomonadati</taxon>
        <taxon>Deferribacterota</taxon>
        <taxon>Deferribacteres</taxon>
        <taxon>Deferribacterales</taxon>
        <taxon>Deferribacteraceae</taxon>
        <taxon>Deferribacter</taxon>
    </lineage>
</organism>
<keyword evidence="6 10" id="KW-1133">Transmembrane helix</keyword>
<dbReference type="NCBIfam" id="TIGR01400">
    <property type="entry name" value="fliR"/>
    <property type="match status" value="1"/>
</dbReference>
<evidence type="ECO:0000256" key="9">
    <source>
        <dbReference type="NCBIfam" id="TIGR01400"/>
    </source>
</evidence>
<dbReference type="Pfam" id="PF01311">
    <property type="entry name" value="Bac_export_1"/>
    <property type="match status" value="1"/>
</dbReference>
<evidence type="ECO:0000256" key="4">
    <source>
        <dbReference type="ARBA" id="ARBA00022475"/>
    </source>
</evidence>
<evidence type="ECO:0000313" key="12">
    <source>
        <dbReference type="Proteomes" id="UP000322876"/>
    </source>
</evidence>
<dbReference type="AlphaFoldDB" id="A0A5A8EZL6"/>
<dbReference type="RefSeq" id="WP_149267263.1">
    <property type="nucleotide sequence ID" value="NZ_VFJB01000009.1"/>
</dbReference>
<evidence type="ECO:0000256" key="7">
    <source>
        <dbReference type="ARBA" id="ARBA00023136"/>
    </source>
</evidence>
<comment type="similarity">
    <text evidence="2 10">Belongs to the FliR/MopE/SpaR family.</text>
</comment>
<protein>
    <recommendedName>
        <fullName evidence="3 9">Flagellar biosynthetic protein FliR</fullName>
    </recommendedName>
</protein>
<feature type="transmembrane region" description="Helical" evidence="10">
    <location>
        <begin position="177"/>
        <end position="202"/>
    </location>
</feature>
<dbReference type="EMBL" id="VFJB01000009">
    <property type="protein sequence ID" value="KAA0257120.1"/>
    <property type="molecule type" value="Genomic_DNA"/>
</dbReference>
<sequence>MGSIESLLNVDYLITFFLVIIRISGILFTAPVFGSGVVDLRLRLFFSIIIGLLIVSNVPILSFQNVSTVLFILIVLKELLIGVATGLLARFIFTGVQFGGQLIGFQMGFGVVNILDPQTNTQVSIIAQFQNIIMILIFLAIGGHRLIIKAVAYSFNTVPLGLFVFDSKSYFFLVSEFGSIFLTAIKIIAPVFVTLLLLHVVMGIMARLVPQMNILIVGFPVQIAFGLVVLLLSLTYFYTVFEKILYQYFKSIDQLFRMLGG</sequence>
<evidence type="ECO:0000313" key="11">
    <source>
        <dbReference type="EMBL" id="KAA0257120.1"/>
    </source>
</evidence>
<dbReference type="PANTHER" id="PTHR30065:SF1">
    <property type="entry name" value="SURFACE PRESENTATION OF ANTIGENS PROTEIN SPAR"/>
    <property type="match status" value="1"/>
</dbReference>
<dbReference type="PANTHER" id="PTHR30065">
    <property type="entry name" value="FLAGELLAR BIOSYNTHETIC PROTEIN FLIR"/>
    <property type="match status" value="1"/>
</dbReference>
<feature type="transmembrane region" description="Helical" evidence="10">
    <location>
        <begin position="69"/>
        <end position="89"/>
    </location>
</feature>
<accession>A0A5A8EZL6</accession>
<feature type="transmembrane region" description="Helical" evidence="10">
    <location>
        <begin position="214"/>
        <end position="238"/>
    </location>
</feature>
<evidence type="ECO:0000256" key="6">
    <source>
        <dbReference type="ARBA" id="ARBA00022989"/>
    </source>
</evidence>
<keyword evidence="8 10" id="KW-0975">Bacterial flagellum</keyword>
<name>A0A5A8EZL6_9BACT</name>
<reference evidence="11 12" key="1">
    <citation type="submission" date="2019-06" db="EMBL/GenBank/DDBJ databases">
        <title>Genomic insights into carbon and energy metabolism of Deferribacter autotrophicus revealed new metabolic traits in the phylum Deferribacteres.</title>
        <authorList>
            <person name="Slobodkin A.I."/>
            <person name="Slobodkina G.B."/>
            <person name="Allioux M."/>
            <person name="Alain K."/>
            <person name="Jebbar M."/>
            <person name="Shadrin V."/>
            <person name="Kublanov I.V."/>
            <person name="Toshchakov S.V."/>
            <person name="Bonch-Osmolovskaya E.A."/>
        </authorList>
    </citation>
    <scope>NUCLEOTIDE SEQUENCE [LARGE SCALE GENOMIC DNA]</scope>
    <source>
        <strain evidence="11 12">SL50</strain>
    </source>
</reference>
<evidence type="ECO:0000256" key="2">
    <source>
        <dbReference type="ARBA" id="ARBA00009772"/>
    </source>
</evidence>
<evidence type="ECO:0000256" key="3">
    <source>
        <dbReference type="ARBA" id="ARBA00021717"/>
    </source>
</evidence>
<feature type="transmembrane region" description="Helical" evidence="10">
    <location>
        <begin position="121"/>
        <end position="139"/>
    </location>
</feature>